<dbReference type="PROSITE" id="PS51184">
    <property type="entry name" value="JMJC"/>
    <property type="match status" value="1"/>
</dbReference>
<dbReference type="PANTHER" id="PTHR10694:SF106">
    <property type="entry name" value="TRANSCRIPTION FACTOR JUMONJI FAMILY PROTEIN"/>
    <property type="match status" value="1"/>
</dbReference>
<dbReference type="InterPro" id="IPR003349">
    <property type="entry name" value="JmjN"/>
</dbReference>
<gene>
    <name evidence="3" type="ORF">Fmac_022587</name>
</gene>
<dbReference type="InterPro" id="IPR004198">
    <property type="entry name" value="Znf_C5HC2"/>
</dbReference>
<dbReference type="Proteomes" id="UP001603857">
    <property type="component" value="Unassembled WGS sequence"/>
</dbReference>
<evidence type="ECO:0000313" key="3">
    <source>
        <dbReference type="EMBL" id="KAL2329160.1"/>
    </source>
</evidence>
<dbReference type="AlphaFoldDB" id="A0ABD1M053"/>
<dbReference type="EMBL" id="JBGMDY010000007">
    <property type="protein sequence ID" value="KAL2329160.1"/>
    <property type="molecule type" value="Genomic_DNA"/>
</dbReference>
<dbReference type="SUPFAM" id="SSF51197">
    <property type="entry name" value="Clavaminate synthase-like"/>
    <property type="match status" value="1"/>
</dbReference>
<reference evidence="3 4" key="1">
    <citation type="submission" date="2024-08" db="EMBL/GenBank/DDBJ databases">
        <title>Insights into the chromosomal genome structure of Flemingia macrophylla.</title>
        <authorList>
            <person name="Ding Y."/>
            <person name="Zhao Y."/>
            <person name="Bi W."/>
            <person name="Wu M."/>
            <person name="Zhao G."/>
            <person name="Gong Y."/>
            <person name="Li W."/>
            <person name="Zhang P."/>
        </authorList>
    </citation>
    <scope>NUCLEOTIDE SEQUENCE [LARGE SCALE GENOMIC DNA]</scope>
    <source>
        <strain evidence="3">DYQJB</strain>
        <tissue evidence="3">Leaf</tissue>
    </source>
</reference>
<feature type="domain" description="JmjN" evidence="1">
    <location>
        <begin position="30"/>
        <end position="71"/>
    </location>
</feature>
<organism evidence="3 4">
    <name type="scientific">Flemingia macrophylla</name>
    <dbReference type="NCBI Taxonomy" id="520843"/>
    <lineage>
        <taxon>Eukaryota</taxon>
        <taxon>Viridiplantae</taxon>
        <taxon>Streptophyta</taxon>
        <taxon>Embryophyta</taxon>
        <taxon>Tracheophyta</taxon>
        <taxon>Spermatophyta</taxon>
        <taxon>Magnoliopsida</taxon>
        <taxon>eudicotyledons</taxon>
        <taxon>Gunneridae</taxon>
        <taxon>Pentapetalae</taxon>
        <taxon>rosids</taxon>
        <taxon>fabids</taxon>
        <taxon>Fabales</taxon>
        <taxon>Fabaceae</taxon>
        <taxon>Papilionoideae</taxon>
        <taxon>50 kb inversion clade</taxon>
        <taxon>NPAAA clade</taxon>
        <taxon>indigoferoid/millettioid clade</taxon>
        <taxon>Phaseoleae</taxon>
        <taxon>Flemingia</taxon>
    </lineage>
</organism>
<dbReference type="GO" id="GO:0010468">
    <property type="term" value="P:regulation of gene expression"/>
    <property type="evidence" value="ECO:0007669"/>
    <property type="project" value="UniProtKB-ARBA"/>
</dbReference>
<sequence length="492" mass="56479">MRGRPMKRKARKRDKLDLNDLQWTSNIPECPVYYPSVQEFEDPLLYLQTIVPEASKFGICKIVSPIVASIPADIVLTKEKEDFKFQTSVQPLRLSEWNEKDKMSFSTGRNYTFHEFEALAEEAFLGKVEYGINVEDSAFSCDPDDKLGKSKWNLKNFSRLPQSALRLVDKKIPGVTDPMLYIGMLFSMFAWHVEDHYLYSINYHHSGANKTWYGVPGQAASQFENVVFNHVYCNKILSKHGEDGALKLLSHKTTMFPPNILVQNDVAVYKAVQKPGEFIISFPRAYHSGFSSGFNCGEAVNFTIGDWFPLGAASSKRYARLKVFPLISYEELLCKEAMEIYKSLKVIGSNNKANDLISYHATALSFMHLMQFYKETLLRLEGSKESSIVTSTLTCRNCHRDCYVAYMLCEHCYSDPICLYHDIESHKCSCGETYTIFKRDDMLEMEDAAKRFEQEEDIRFIVHKKMDCGYRDKLSLSCILNECMQDVQGVKI</sequence>
<dbReference type="Pfam" id="PF02373">
    <property type="entry name" value="JmjC"/>
    <property type="match status" value="1"/>
</dbReference>
<dbReference type="SMART" id="SM00545">
    <property type="entry name" value="JmjN"/>
    <property type="match status" value="1"/>
</dbReference>
<dbReference type="Gene3D" id="2.60.120.650">
    <property type="entry name" value="Cupin"/>
    <property type="match status" value="2"/>
</dbReference>
<proteinExistence type="predicted"/>
<accession>A0ABD1M053</accession>
<dbReference type="InterPro" id="IPR003347">
    <property type="entry name" value="JmjC_dom"/>
</dbReference>
<evidence type="ECO:0000259" key="1">
    <source>
        <dbReference type="PROSITE" id="PS51183"/>
    </source>
</evidence>
<evidence type="ECO:0000313" key="4">
    <source>
        <dbReference type="Proteomes" id="UP001603857"/>
    </source>
</evidence>
<feature type="domain" description="JmjC" evidence="2">
    <location>
        <begin position="149"/>
        <end position="319"/>
    </location>
</feature>
<dbReference type="PANTHER" id="PTHR10694">
    <property type="entry name" value="LYSINE-SPECIFIC DEMETHYLASE"/>
    <property type="match status" value="1"/>
</dbReference>
<comment type="caution">
    <text evidence="3">The sequence shown here is derived from an EMBL/GenBank/DDBJ whole genome shotgun (WGS) entry which is preliminary data.</text>
</comment>
<dbReference type="PROSITE" id="PS51183">
    <property type="entry name" value="JMJN"/>
    <property type="match status" value="1"/>
</dbReference>
<dbReference type="Pfam" id="PF02928">
    <property type="entry name" value="zf-C5HC2"/>
    <property type="match status" value="1"/>
</dbReference>
<keyword evidence="4" id="KW-1185">Reference proteome</keyword>
<name>A0ABD1M053_9FABA</name>
<evidence type="ECO:0000259" key="2">
    <source>
        <dbReference type="PROSITE" id="PS51184"/>
    </source>
</evidence>
<protein>
    <submittedName>
        <fullName evidence="3">Uncharacterized protein</fullName>
    </submittedName>
</protein>
<dbReference type="Pfam" id="PF02375">
    <property type="entry name" value="JmjN"/>
    <property type="match status" value="1"/>
</dbReference>
<dbReference type="SMART" id="SM00558">
    <property type="entry name" value="JmjC"/>
    <property type="match status" value="1"/>
</dbReference>